<protein>
    <submittedName>
        <fullName evidence="1">Uncharacterized protein</fullName>
    </submittedName>
</protein>
<dbReference type="GO" id="GO:0006457">
    <property type="term" value="P:protein folding"/>
    <property type="evidence" value="ECO:0007669"/>
    <property type="project" value="InterPro"/>
</dbReference>
<dbReference type="AlphaFoldDB" id="A0AAD7ZSS0"/>
<dbReference type="Gene3D" id="1.10.560.10">
    <property type="entry name" value="GroEL-like equatorial domain"/>
    <property type="match status" value="1"/>
</dbReference>
<sequence length="561" mass="63103">MASDKVSVVLQPLDGHEFISILRSFRRMLSSCIGPRAGIKIVITPAGYITYTSSSSRLLNSIILENPICVYINQIIKSQMKTYQDCGLYCGIFITTLLENVLTKEMDLPFPAVIKIIEYLTSEMESVFNLNSMKMKVDFSTIKQLLPLVQSILSSKPLCGLTEPQIENLQFNIVKGFVQTIGSPIGRLVVECTDGSEMESKVFPGLLYQIKHEDLVNLNDKCTKEGITILLFNIMLTDVEDDIKISDNRDVKIEKNTKKNYFLEESLSLFEEVVNMNVDIVACQKVVDPALCFYLERRGILVLERLGTDLTVLLEKLSQATSISTVNFNCLRDKLAGFFGRIDIIKQIQFGKRHYLLLEKKSGNMATLICNAPNEEAATELKVVIKQCISALNSLILYPEVTPGAGCFEMSFSIRLMIQVLNKFDNSICTRSQIESCISWFQKALVYSAGMCNESSSHFTVDSVYGHVWKFNKENCCCGLISHDMVKKQGNVEWVQFFNNEGTFFLQNLKLFSKLSSDSLALKEHAIVDLYKSKENAIKLCVETCVSLLGIGMVVYKPHKS</sequence>
<keyword evidence="2" id="KW-1185">Reference proteome</keyword>
<dbReference type="Gene3D" id="3.30.260.10">
    <property type="entry name" value="TCP-1-like chaperonin intermediate domain"/>
    <property type="match status" value="1"/>
</dbReference>
<dbReference type="InterPro" id="IPR028790">
    <property type="entry name" value="MKKS"/>
</dbReference>
<organism evidence="1 2">
    <name type="scientific">Diploptera punctata</name>
    <name type="common">Pacific beetle cockroach</name>
    <dbReference type="NCBI Taxonomy" id="6984"/>
    <lineage>
        <taxon>Eukaryota</taxon>
        <taxon>Metazoa</taxon>
        <taxon>Ecdysozoa</taxon>
        <taxon>Arthropoda</taxon>
        <taxon>Hexapoda</taxon>
        <taxon>Insecta</taxon>
        <taxon>Pterygota</taxon>
        <taxon>Neoptera</taxon>
        <taxon>Polyneoptera</taxon>
        <taxon>Dictyoptera</taxon>
        <taxon>Blattodea</taxon>
        <taxon>Blaberoidea</taxon>
        <taxon>Blaberidae</taxon>
        <taxon>Diplopterinae</taxon>
        <taxon>Diploptera</taxon>
    </lineage>
</organism>
<dbReference type="InterPro" id="IPR027413">
    <property type="entry name" value="GROEL-like_equatorial_sf"/>
</dbReference>
<dbReference type="EMBL" id="JASPKZ010007231">
    <property type="protein sequence ID" value="KAJ9585945.1"/>
    <property type="molecule type" value="Genomic_DNA"/>
</dbReference>
<accession>A0AAD7ZSS0</accession>
<dbReference type="PANTHER" id="PTHR46787:SF1">
    <property type="entry name" value="MOLECULAR CHAPERONE MKKS"/>
    <property type="match status" value="1"/>
</dbReference>
<reference evidence="1" key="1">
    <citation type="journal article" date="2023" name="IScience">
        <title>Live-bearing cockroach genome reveals convergent evolutionary mechanisms linked to viviparity in insects and beyond.</title>
        <authorList>
            <person name="Fouks B."/>
            <person name="Harrison M.C."/>
            <person name="Mikhailova A.A."/>
            <person name="Marchal E."/>
            <person name="English S."/>
            <person name="Carruthers M."/>
            <person name="Jennings E.C."/>
            <person name="Chiamaka E.L."/>
            <person name="Frigard R.A."/>
            <person name="Pippel M."/>
            <person name="Attardo G.M."/>
            <person name="Benoit J.B."/>
            <person name="Bornberg-Bauer E."/>
            <person name="Tobe S.S."/>
        </authorList>
    </citation>
    <scope>NUCLEOTIDE SEQUENCE</scope>
    <source>
        <strain evidence="1">Stay&amp;Tobe</strain>
    </source>
</reference>
<gene>
    <name evidence="1" type="ORF">L9F63_020402</name>
</gene>
<dbReference type="Pfam" id="PF00118">
    <property type="entry name" value="Cpn60_TCP1"/>
    <property type="match status" value="1"/>
</dbReference>
<dbReference type="GO" id="GO:0032502">
    <property type="term" value="P:developmental process"/>
    <property type="evidence" value="ECO:0007669"/>
    <property type="project" value="TreeGrafter"/>
</dbReference>
<evidence type="ECO:0000313" key="1">
    <source>
        <dbReference type="EMBL" id="KAJ9585945.1"/>
    </source>
</evidence>
<dbReference type="Proteomes" id="UP001233999">
    <property type="component" value="Unassembled WGS sequence"/>
</dbReference>
<name>A0AAD7ZSS0_DIPPU</name>
<dbReference type="Gene3D" id="3.50.7.10">
    <property type="entry name" value="GroEL"/>
    <property type="match status" value="1"/>
</dbReference>
<comment type="caution">
    <text evidence="1">The sequence shown here is derived from an EMBL/GenBank/DDBJ whole genome shotgun (WGS) entry which is preliminary data.</text>
</comment>
<dbReference type="GO" id="GO:1902636">
    <property type="term" value="C:kinociliary basal body"/>
    <property type="evidence" value="ECO:0007669"/>
    <property type="project" value="TreeGrafter"/>
</dbReference>
<dbReference type="GO" id="GO:0005524">
    <property type="term" value="F:ATP binding"/>
    <property type="evidence" value="ECO:0007669"/>
    <property type="project" value="InterPro"/>
</dbReference>
<dbReference type="GO" id="GO:0005634">
    <property type="term" value="C:nucleus"/>
    <property type="evidence" value="ECO:0007669"/>
    <property type="project" value="TreeGrafter"/>
</dbReference>
<dbReference type="GO" id="GO:0051082">
    <property type="term" value="F:unfolded protein binding"/>
    <property type="evidence" value="ECO:0007669"/>
    <property type="project" value="InterPro"/>
</dbReference>
<dbReference type="GO" id="GO:0060271">
    <property type="term" value="P:cilium assembly"/>
    <property type="evidence" value="ECO:0007669"/>
    <property type="project" value="InterPro"/>
</dbReference>
<proteinExistence type="predicted"/>
<dbReference type="GO" id="GO:0005737">
    <property type="term" value="C:cytoplasm"/>
    <property type="evidence" value="ECO:0007669"/>
    <property type="project" value="TreeGrafter"/>
</dbReference>
<dbReference type="InterPro" id="IPR027410">
    <property type="entry name" value="TCP-1-like_intermed_sf"/>
</dbReference>
<dbReference type="PANTHER" id="PTHR46787">
    <property type="entry name" value="SYNDROMES PUTATIVE CHAPERONIN-RELATED"/>
    <property type="match status" value="1"/>
</dbReference>
<dbReference type="SUPFAM" id="SSF52029">
    <property type="entry name" value="GroEL apical domain-like"/>
    <property type="match status" value="1"/>
</dbReference>
<dbReference type="InterPro" id="IPR027409">
    <property type="entry name" value="GroEL-like_apical_dom_sf"/>
</dbReference>
<evidence type="ECO:0000313" key="2">
    <source>
        <dbReference type="Proteomes" id="UP001233999"/>
    </source>
</evidence>
<dbReference type="InterPro" id="IPR002423">
    <property type="entry name" value="Cpn60/GroEL/TCP-1"/>
</dbReference>
<reference evidence="1" key="2">
    <citation type="submission" date="2023-05" db="EMBL/GenBank/DDBJ databases">
        <authorList>
            <person name="Fouks B."/>
        </authorList>
    </citation>
    <scope>NUCLEOTIDE SEQUENCE</scope>
    <source>
        <strain evidence="1">Stay&amp;Tobe</strain>
        <tissue evidence="1">Testes</tissue>
    </source>
</reference>
<dbReference type="GO" id="GO:0051131">
    <property type="term" value="P:chaperone-mediated protein complex assembly"/>
    <property type="evidence" value="ECO:0007669"/>
    <property type="project" value="TreeGrafter"/>
</dbReference>
<dbReference type="SUPFAM" id="SSF48592">
    <property type="entry name" value="GroEL equatorial domain-like"/>
    <property type="match status" value="1"/>
</dbReference>